<name>A0ACB8SMV4_9AGAM</name>
<accession>A0ACB8SMV4</accession>
<keyword evidence="2" id="KW-1185">Reference proteome</keyword>
<protein>
    <submittedName>
        <fullName evidence="1">Uncharacterized protein</fullName>
    </submittedName>
</protein>
<organism evidence="1 2">
    <name type="scientific">Artomyces pyxidatus</name>
    <dbReference type="NCBI Taxonomy" id="48021"/>
    <lineage>
        <taxon>Eukaryota</taxon>
        <taxon>Fungi</taxon>
        <taxon>Dikarya</taxon>
        <taxon>Basidiomycota</taxon>
        <taxon>Agaricomycotina</taxon>
        <taxon>Agaricomycetes</taxon>
        <taxon>Russulales</taxon>
        <taxon>Auriscalpiaceae</taxon>
        <taxon>Artomyces</taxon>
    </lineage>
</organism>
<reference evidence="1" key="2">
    <citation type="journal article" date="2022" name="New Phytol.">
        <title>Evolutionary transition to the ectomycorrhizal habit in the genomes of a hyperdiverse lineage of mushroom-forming fungi.</title>
        <authorList>
            <person name="Looney B."/>
            <person name="Miyauchi S."/>
            <person name="Morin E."/>
            <person name="Drula E."/>
            <person name="Courty P.E."/>
            <person name="Kohler A."/>
            <person name="Kuo A."/>
            <person name="LaButti K."/>
            <person name="Pangilinan J."/>
            <person name="Lipzen A."/>
            <person name="Riley R."/>
            <person name="Andreopoulos W."/>
            <person name="He G."/>
            <person name="Johnson J."/>
            <person name="Nolan M."/>
            <person name="Tritt A."/>
            <person name="Barry K.W."/>
            <person name="Grigoriev I.V."/>
            <person name="Nagy L.G."/>
            <person name="Hibbett D."/>
            <person name="Henrissat B."/>
            <person name="Matheny P.B."/>
            <person name="Labbe J."/>
            <person name="Martin F.M."/>
        </authorList>
    </citation>
    <scope>NUCLEOTIDE SEQUENCE</scope>
    <source>
        <strain evidence="1">HHB10654</strain>
    </source>
</reference>
<comment type="caution">
    <text evidence="1">The sequence shown here is derived from an EMBL/GenBank/DDBJ whole genome shotgun (WGS) entry which is preliminary data.</text>
</comment>
<evidence type="ECO:0000313" key="2">
    <source>
        <dbReference type="Proteomes" id="UP000814140"/>
    </source>
</evidence>
<proteinExistence type="predicted"/>
<dbReference type="EMBL" id="MU277247">
    <property type="protein sequence ID" value="KAI0057430.1"/>
    <property type="molecule type" value="Genomic_DNA"/>
</dbReference>
<dbReference type="Proteomes" id="UP000814140">
    <property type="component" value="Unassembled WGS sequence"/>
</dbReference>
<gene>
    <name evidence="1" type="ORF">BV25DRAFT_1427870</name>
</gene>
<evidence type="ECO:0000313" key="1">
    <source>
        <dbReference type="EMBL" id="KAI0057430.1"/>
    </source>
</evidence>
<reference evidence="1" key="1">
    <citation type="submission" date="2021-03" db="EMBL/GenBank/DDBJ databases">
        <authorList>
            <consortium name="DOE Joint Genome Institute"/>
            <person name="Ahrendt S."/>
            <person name="Looney B.P."/>
            <person name="Miyauchi S."/>
            <person name="Morin E."/>
            <person name="Drula E."/>
            <person name="Courty P.E."/>
            <person name="Chicoki N."/>
            <person name="Fauchery L."/>
            <person name="Kohler A."/>
            <person name="Kuo A."/>
            <person name="Labutti K."/>
            <person name="Pangilinan J."/>
            <person name="Lipzen A."/>
            <person name="Riley R."/>
            <person name="Andreopoulos W."/>
            <person name="He G."/>
            <person name="Johnson J."/>
            <person name="Barry K.W."/>
            <person name="Grigoriev I.V."/>
            <person name="Nagy L."/>
            <person name="Hibbett D."/>
            <person name="Henrissat B."/>
            <person name="Matheny P.B."/>
            <person name="Labbe J."/>
            <person name="Martin F."/>
        </authorList>
    </citation>
    <scope>NUCLEOTIDE SEQUENCE</scope>
    <source>
        <strain evidence="1">HHB10654</strain>
    </source>
</reference>
<sequence>MSDISSNSEYGYVPALDDAADSNDLFEFYDADADAIVRSADSVDFRIYTKVLSKASPVFRTMFANTSQADTADGCPIVQVLEDARTLDNLFRLLYPLDHPPFSIDDLRAVMTAIDKYAINSFPQTVDRLLLEAAKTDPESVYALTCRFPTQSVMKAAAKLTLRNPQALSPVSRTDIAHITAPQYSGLVTYQNKCKDAATLVCGSLDWIKGSLIPGAIHPGNAKLKQHPKRDCRMVDRVTGGAASASSDPTYKVPAWLLEYLDACILALRQCPLGDTVMDPKLYLPSLQKAWSCSVCGERAHLQMLLFSSALKNRVDDAIGQVPLDV</sequence>